<keyword evidence="4 9" id="KW-0812">Transmembrane</keyword>
<feature type="transmembrane region" description="Helical" evidence="9">
    <location>
        <begin position="410"/>
        <end position="427"/>
    </location>
</feature>
<dbReference type="STRING" id="28092.WM40_19115"/>
<feature type="compositionally biased region" description="Polar residues" evidence="8">
    <location>
        <begin position="459"/>
        <end position="471"/>
    </location>
</feature>
<dbReference type="CDD" id="cd10322">
    <property type="entry name" value="SLC5sbd"/>
    <property type="match status" value="1"/>
</dbReference>
<dbReference type="PANTHER" id="PTHR48086">
    <property type="entry name" value="SODIUM/PROLINE SYMPORTER-RELATED"/>
    <property type="match status" value="1"/>
</dbReference>
<keyword evidence="3" id="KW-0813">Transport</keyword>
<name>A0A0F5JXX6_9BURK</name>
<comment type="caution">
    <text evidence="10">The sequence shown here is derived from an EMBL/GenBank/DDBJ whole genome shotgun (WGS) entry which is preliminary data.</text>
</comment>
<sequence>MDTSNLGTTTLIIGMVAVYIVITSIVSVRLRSRNASQFMVAGRSMPVLLVAFLMMSEFIGAKSTVGTSQEAFNVGIAASWSTIAASIGFLLFGLFMARRFYNSGEFTISGFIANKYGRTAKTIVSAIMIYALFLVNVGNYVSGAAAISTVLKTNLATAAIITAIVSTIYFAWGGLKSVAYMTVVHSAFKLLGISILVVVAWRMTGGIAPMRAAMPEHYFTWQGSLKVGTIGAWVIGTAGAIFSTQFILQAISATRTASAARASALWCALLCIPIALSLGFLGVAAKFLFPGIKSLYALPTFLEHMSPIMAAVVTTSLVASNFVSVSTVALSISSLVVKDFYVPRYNPTPEREFQMSRWISVVVGIIPLVFVLFVPQILALSFFTRALRLTVSVVALIGIYLPFYNSARGACLGMITATIATTVWYLLGNPFGIDNMYIALAVPAVVIVVERLLFPSSSKSANANMSGNTAGASRLARHDAH</sequence>
<evidence type="ECO:0000256" key="1">
    <source>
        <dbReference type="ARBA" id="ARBA00004141"/>
    </source>
</evidence>
<feature type="transmembrane region" description="Helical" evidence="9">
    <location>
        <begin position="6"/>
        <end position="28"/>
    </location>
</feature>
<evidence type="ECO:0000313" key="10">
    <source>
        <dbReference type="EMBL" id="KKB62127.1"/>
    </source>
</evidence>
<feature type="transmembrane region" description="Helical" evidence="9">
    <location>
        <begin position="155"/>
        <end position="175"/>
    </location>
</feature>
<evidence type="ECO:0000256" key="8">
    <source>
        <dbReference type="SAM" id="MobiDB-lite"/>
    </source>
</evidence>
<proteinExistence type="inferred from homology"/>
<evidence type="ECO:0000256" key="9">
    <source>
        <dbReference type="SAM" id="Phobius"/>
    </source>
</evidence>
<dbReference type="Pfam" id="PF00474">
    <property type="entry name" value="SSF"/>
    <property type="match status" value="1"/>
</dbReference>
<keyword evidence="6 9" id="KW-0472">Membrane</keyword>
<feature type="transmembrane region" description="Helical" evidence="9">
    <location>
        <begin position="230"/>
        <end position="251"/>
    </location>
</feature>
<dbReference type="PANTHER" id="PTHR48086:SF7">
    <property type="entry name" value="SODIUM-SOLUTE SYMPORTER-RELATED"/>
    <property type="match status" value="1"/>
</dbReference>
<feature type="transmembrane region" description="Helical" evidence="9">
    <location>
        <begin position="358"/>
        <end position="380"/>
    </location>
</feature>
<dbReference type="GO" id="GO:0005886">
    <property type="term" value="C:plasma membrane"/>
    <property type="evidence" value="ECO:0007669"/>
    <property type="project" value="TreeGrafter"/>
</dbReference>
<accession>A0A0F5JXX6</accession>
<dbReference type="Proteomes" id="UP000033618">
    <property type="component" value="Unassembled WGS sequence"/>
</dbReference>
<feature type="region of interest" description="Disordered" evidence="8">
    <location>
        <begin position="459"/>
        <end position="481"/>
    </location>
</feature>
<keyword evidence="5 9" id="KW-1133">Transmembrane helix</keyword>
<dbReference type="InterPro" id="IPR001734">
    <property type="entry name" value="Na/solute_symporter"/>
</dbReference>
<evidence type="ECO:0000256" key="3">
    <source>
        <dbReference type="ARBA" id="ARBA00022448"/>
    </source>
</evidence>
<feature type="transmembrane region" description="Helical" evidence="9">
    <location>
        <begin position="308"/>
        <end position="337"/>
    </location>
</feature>
<keyword evidence="11" id="KW-1185">Reference proteome</keyword>
<feature type="transmembrane region" description="Helical" evidence="9">
    <location>
        <begin position="386"/>
        <end position="403"/>
    </location>
</feature>
<dbReference type="RefSeq" id="WP_046153659.1">
    <property type="nucleotide sequence ID" value="NZ_CADFGU010000003.1"/>
</dbReference>
<gene>
    <name evidence="10" type="ORF">WM40_19115</name>
</gene>
<dbReference type="OrthoDB" id="3651542at2"/>
<evidence type="ECO:0000256" key="4">
    <source>
        <dbReference type="ARBA" id="ARBA00022692"/>
    </source>
</evidence>
<feature type="transmembrane region" description="Helical" evidence="9">
    <location>
        <begin position="116"/>
        <end position="135"/>
    </location>
</feature>
<evidence type="ECO:0000256" key="5">
    <source>
        <dbReference type="ARBA" id="ARBA00022989"/>
    </source>
</evidence>
<dbReference type="PATRIC" id="fig|28092.6.peg.4488"/>
<comment type="subcellular location">
    <subcellularLocation>
        <location evidence="1">Membrane</location>
        <topology evidence="1">Multi-pass membrane protein</topology>
    </subcellularLocation>
</comment>
<feature type="transmembrane region" description="Helical" evidence="9">
    <location>
        <begin position="433"/>
        <end position="454"/>
    </location>
</feature>
<dbReference type="EMBL" id="LAQU01000024">
    <property type="protein sequence ID" value="KKB62127.1"/>
    <property type="molecule type" value="Genomic_DNA"/>
</dbReference>
<feature type="transmembrane region" description="Helical" evidence="9">
    <location>
        <begin position="71"/>
        <end position="95"/>
    </location>
</feature>
<protein>
    <submittedName>
        <fullName evidence="10">Sodium:solute symporter</fullName>
    </submittedName>
</protein>
<dbReference type="InterPro" id="IPR038377">
    <property type="entry name" value="Na/Glc_symporter_sf"/>
</dbReference>
<feature type="transmembrane region" description="Helical" evidence="9">
    <location>
        <begin position="40"/>
        <end position="59"/>
    </location>
</feature>
<feature type="transmembrane region" description="Helical" evidence="9">
    <location>
        <begin position="187"/>
        <end position="210"/>
    </location>
</feature>
<comment type="similarity">
    <text evidence="2 7">Belongs to the sodium:solute symporter (SSF) (TC 2.A.21) family.</text>
</comment>
<feature type="transmembrane region" description="Helical" evidence="9">
    <location>
        <begin position="263"/>
        <end position="288"/>
    </location>
</feature>
<evidence type="ECO:0000256" key="7">
    <source>
        <dbReference type="RuleBase" id="RU362091"/>
    </source>
</evidence>
<evidence type="ECO:0000256" key="2">
    <source>
        <dbReference type="ARBA" id="ARBA00006434"/>
    </source>
</evidence>
<reference evidence="10 11" key="1">
    <citation type="submission" date="2015-03" db="EMBL/GenBank/DDBJ databases">
        <title>Draft Genome Sequence of Burkholderia andropogonis type strain ICMP2807, isolated from Sorghum bicolor.</title>
        <authorList>
            <person name="Lopes-Santos L."/>
            <person name="Castro D.B."/>
            <person name="Ottoboni L.M."/>
            <person name="Park D."/>
            <person name="Weirc B.S."/>
            <person name="Destefano S.A."/>
        </authorList>
    </citation>
    <scope>NUCLEOTIDE SEQUENCE [LARGE SCALE GENOMIC DNA]</scope>
    <source>
        <strain evidence="10 11">ICMP2807</strain>
    </source>
</reference>
<dbReference type="GO" id="GO:0022857">
    <property type="term" value="F:transmembrane transporter activity"/>
    <property type="evidence" value="ECO:0007669"/>
    <property type="project" value="InterPro"/>
</dbReference>
<dbReference type="Gene3D" id="1.20.1730.10">
    <property type="entry name" value="Sodium/glucose cotransporter"/>
    <property type="match status" value="1"/>
</dbReference>
<dbReference type="InterPro" id="IPR050277">
    <property type="entry name" value="Sodium:Solute_Symporter"/>
</dbReference>
<organism evidence="10 11">
    <name type="scientific">Robbsia andropogonis</name>
    <dbReference type="NCBI Taxonomy" id="28092"/>
    <lineage>
        <taxon>Bacteria</taxon>
        <taxon>Pseudomonadati</taxon>
        <taxon>Pseudomonadota</taxon>
        <taxon>Betaproteobacteria</taxon>
        <taxon>Burkholderiales</taxon>
        <taxon>Burkholderiaceae</taxon>
        <taxon>Robbsia</taxon>
    </lineage>
</organism>
<evidence type="ECO:0000313" key="11">
    <source>
        <dbReference type="Proteomes" id="UP000033618"/>
    </source>
</evidence>
<dbReference type="AlphaFoldDB" id="A0A0F5JXX6"/>
<dbReference type="PROSITE" id="PS50283">
    <property type="entry name" value="NA_SOLUT_SYMP_3"/>
    <property type="match status" value="1"/>
</dbReference>
<evidence type="ECO:0000256" key="6">
    <source>
        <dbReference type="ARBA" id="ARBA00023136"/>
    </source>
</evidence>